<dbReference type="OrthoDB" id="8667231at2"/>
<dbReference type="RefSeq" id="WP_100854041.1">
    <property type="nucleotide sequence ID" value="NZ_CADIJT010000003.1"/>
</dbReference>
<accession>A0A2K8S0U5</accession>
<sequence length="70" mass="7337">MSRAKLVLLLTVVAIAGGATVFALQKPQERAATMSIEQSSVAKRESFKQMTPLCLAGMDCPANAAAGEKK</sequence>
<evidence type="ECO:0000313" key="1">
    <source>
        <dbReference type="EMBL" id="MDH0735484.1"/>
    </source>
</evidence>
<gene>
    <name evidence="2" type="ORF">C4E15_06170</name>
    <name evidence="1" type="ORF">N5D93_06665</name>
</gene>
<dbReference type="AlphaFoldDB" id="A0A2K8S0U5"/>
<proteinExistence type="predicted"/>
<comment type="caution">
    <text evidence="2">The sequence shown here is derived from an EMBL/GenBank/DDBJ whole genome shotgun (WGS) entry which is preliminary data.</text>
</comment>
<dbReference type="EMBL" id="JAOCDZ010000003">
    <property type="protein sequence ID" value="MDH0735484.1"/>
    <property type="molecule type" value="Genomic_DNA"/>
</dbReference>
<dbReference type="KEGG" id="asw:CVS48_08415"/>
<dbReference type="EMBL" id="PREU01000002">
    <property type="protein sequence ID" value="PPA77596.1"/>
    <property type="molecule type" value="Genomic_DNA"/>
</dbReference>
<protein>
    <submittedName>
        <fullName evidence="2">Uncharacterized protein</fullName>
    </submittedName>
</protein>
<reference evidence="1" key="2">
    <citation type="submission" date="2022-09" db="EMBL/GenBank/DDBJ databases">
        <title>Intensive care unit water sources are persistently colonized with multi-drug resistant bacteria and are the site of extensive horizontal gene transfer of antibiotic resistance genes.</title>
        <authorList>
            <person name="Diorio-Toth L."/>
        </authorList>
    </citation>
    <scope>NUCLEOTIDE SEQUENCE</scope>
    <source>
        <strain evidence="1">GD03843</strain>
    </source>
</reference>
<name>A0A2K8S0U5_9BURK</name>
<evidence type="ECO:0000313" key="3">
    <source>
        <dbReference type="Proteomes" id="UP000239990"/>
    </source>
</evidence>
<organism evidence="2 3">
    <name type="scientific">Achromobacter spanius</name>
    <dbReference type="NCBI Taxonomy" id="217203"/>
    <lineage>
        <taxon>Bacteria</taxon>
        <taxon>Pseudomonadati</taxon>
        <taxon>Pseudomonadota</taxon>
        <taxon>Betaproteobacteria</taxon>
        <taxon>Burkholderiales</taxon>
        <taxon>Alcaligenaceae</taxon>
        <taxon>Achromobacter</taxon>
    </lineage>
</organism>
<dbReference type="GeneID" id="92905952"/>
<reference evidence="2 3" key="1">
    <citation type="submission" date="2018-02" db="EMBL/GenBank/DDBJ databases">
        <title>Draft Genome of Achromobacter spanius stain 6.</title>
        <authorList>
            <person name="Gunasekera T.S."/>
            <person name="Radwan O."/>
            <person name="Ruiz O.N."/>
        </authorList>
    </citation>
    <scope>NUCLEOTIDE SEQUENCE [LARGE SCALE GENOMIC DNA]</scope>
    <source>
        <strain evidence="2 3">6</strain>
    </source>
</reference>
<dbReference type="Proteomes" id="UP001161094">
    <property type="component" value="Unassembled WGS sequence"/>
</dbReference>
<dbReference type="Proteomes" id="UP000239990">
    <property type="component" value="Unassembled WGS sequence"/>
</dbReference>
<evidence type="ECO:0000313" key="2">
    <source>
        <dbReference type="EMBL" id="PPA77596.1"/>
    </source>
</evidence>